<evidence type="ECO:0000259" key="1">
    <source>
        <dbReference type="Pfam" id="PF12680"/>
    </source>
</evidence>
<evidence type="ECO:0000313" key="3">
    <source>
        <dbReference type="Proteomes" id="UP001238334"/>
    </source>
</evidence>
<gene>
    <name evidence="2" type="ORF">QPJ95_21290</name>
</gene>
<protein>
    <submittedName>
        <fullName evidence="2">Nuclear transport factor 2 family protein</fullName>
    </submittedName>
</protein>
<name>A0A9Y2P6R6_9RHOB</name>
<dbReference type="Pfam" id="PF12680">
    <property type="entry name" value="SnoaL_2"/>
    <property type="match status" value="1"/>
</dbReference>
<dbReference type="KEGG" id="ppso:QPJ95_21290"/>
<accession>A0A9Y2P6R6</accession>
<dbReference type="AlphaFoldDB" id="A0A9Y2P6R6"/>
<dbReference type="InterPro" id="IPR037401">
    <property type="entry name" value="SnoaL-like"/>
</dbReference>
<dbReference type="SUPFAM" id="SSF54427">
    <property type="entry name" value="NTF2-like"/>
    <property type="match status" value="1"/>
</dbReference>
<organism evidence="2 3">
    <name type="scientific">Parasedimentitalea psychrophila</name>
    <dbReference type="NCBI Taxonomy" id="2997337"/>
    <lineage>
        <taxon>Bacteria</taxon>
        <taxon>Pseudomonadati</taxon>
        <taxon>Pseudomonadota</taxon>
        <taxon>Alphaproteobacteria</taxon>
        <taxon>Rhodobacterales</taxon>
        <taxon>Paracoccaceae</taxon>
        <taxon>Parasedimentitalea</taxon>
    </lineage>
</organism>
<reference evidence="2 3" key="1">
    <citation type="submission" date="2023-06" db="EMBL/GenBank/DDBJ databases">
        <title>Parasedimentitalea psychrophila sp. nov., a psychrophilic bacterium isolated from deep-sea sediment.</title>
        <authorList>
            <person name="Li A."/>
        </authorList>
    </citation>
    <scope>NUCLEOTIDE SEQUENCE [LARGE SCALE GENOMIC DNA]</scope>
    <source>
        <strain evidence="2 3">QS115</strain>
    </source>
</reference>
<evidence type="ECO:0000313" key="2">
    <source>
        <dbReference type="EMBL" id="WIY24990.1"/>
    </source>
</evidence>
<dbReference type="RefSeq" id="WP_270920927.1">
    <property type="nucleotide sequence ID" value="NZ_CP127247.1"/>
</dbReference>
<dbReference type="InterPro" id="IPR032710">
    <property type="entry name" value="NTF2-like_dom_sf"/>
</dbReference>
<proteinExistence type="predicted"/>
<dbReference type="Gene3D" id="3.10.450.50">
    <property type="match status" value="1"/>
</dbReference>
<dbReference type="Proteomes" id="UP001238334">
    <property type="component" value="Chromosome"/>
</dbReference>
<keyword evidence="3" id="KW-1185">Reference proteome</keyword>
<feature type="domain" description="SnoaL-like" evidence="1">
    <location>
        <begin position="17"/>
        <end position="115"/>
    </location>
</feature>
<sequence>MQITATNTTPHMKLIAGLYSAVDAMNATSIVSYVTEDVNFRLGNFDALVGRDPVKEANEAFFETISAMRHTITDILSEGETVFCTGSVHYTRKDQSGHEVPFATRLQLRDGKVADYQIYVDISGL</sequence>
<dbReference type="EMBL" id="CP127247">
    <property type="protein sequence ID" value="WIY24990.1"/>
    <property type="molecule type" value="Genomic_DNA"/>
</dbReference>